<dbReference type="InterPro" id="IPR035441">
    <property type="entry name" value="TFIIS/LEDGF_dom_sf"/>
</dbReference>
<organism evidence="7 8">
    <name type="scientific">Nepenthes gracilis</name>
    <name type="common">Slender pitcher plant</name>
    <dbReference type="NCBI Taxonomy" id="150966"/>
    <lineage>
        <taxon>Eukaryota</taxon>
        <taxon>Viridiplantae</taxon>
        <taxon>Streptophyta</taxon>
        <taxon>Embryophyta</taxon>
        <taxon>Tracheophyta</taxon>
        <taxon>Spermatophyta</taxon>
        <taxon>Magnoliopsida</taxon>
        <taxon>eudicotyledons</taxon>
        <taxon>Gunneridae</taxon>
        <taxon>Pentapetalae</taxon>
        <taxon>Caryophyllales</taxon>
        <taxon>Nepenthaceae</taxon>
        <taxon>Nepenthes</taxon>
    </lineage>
</organism>
<feature type="domain" description="TFIIS N-terminal" evidence="6">
    <location>
        <begin position="140"/>
        <end position="215"/>
    </location>
</feature>
<evidence type="ECO:0000313" key="8">
    <source>
        <dbReference type="Proteomes" id="UP001279734"/>
    </source>
</evidence>
<keyword evidence="2 3" id="KW-0539">Nucleus</keyword>
<keyword evidence="8" id="KW-1185">Reference proteome</keyword>
<evidence type="ECO:0000256" key="1">
    <source>
        <dbReference type="ARBA" id="ARBA00004123"/>
    </source>
</evidence>
<evidence type="ECO:0000256" key="5">
    <source>
        <dbReference type="SAM" id="MobiDB-lite"/>
    </source>
</evidence>
<dbReference type="Proteomes" id="UP001279734">
    <property type="component" value="Unassembled WGS sequence"/>
</dbReference>
<feature type="coiled-coil region" evidence="4">
    <location>
        <begin position="384"/>
        <end position="411"/>
    </location>
</feature>
<evidence type="ECO:0000256" key="3">
    <source>
        <dbReference type="PROSITE-ProRule" id="PRU00649"/>
    </source>
</evidence>
<evidence type="ECO:0000313" key="7">
    <source>
        <dbReference type="EMBL" id="GMH20219.1"/>
    </source>
</evidence>
<dbReference type="PROSITE" id="PS51319">
    <property type="entry name" value="TFIIS_N"/>
    <property type="match status" value="1"/>
</dbReference>
<name>A0AAD3XXP1_NEPGR</name>
<dbReference type="AlphaFoldDB" id="A0AAD3XXP1"/>
<feature type="compositionally biased region" description="Basic and acidic residues" evidence="5">
    <location>
        <begin position="291"/>
        <end position="324"/>
    </location>
</feature>
<feature type="compositionally biased region" description="Polar residues" evidence="5">
    <location>
        <begin position="348"/>
        <end position="357"/>
    </location>
</feature>
<dbReference type="Gene3D" id="1.20.930.10">
    <property type="entry name" value="Conserved domain common to transcription factors TFIIS, elongin A, CRSP70"/>
    <property type="match status" value="1"/>
</dbReference>
<sequence>MATKSRALDQWADYFRTANSDIFDIIEHAIIVAASDRPEEFKIRRDQIAELLFSCKLTRCTGCERVVLRVPEEDDVENGRFTSQFDGNRCEFDADGSKESKANSCRDDQAELNVNQVSNYSYGEAEILTDAIEEENQTVEEVLRIKQLLQNFEAETDFVLFDSLRKLQLMALNVDILKATEIGKAVNYLRRHGSKQIRRIARNLIEGWKVIVDEWVKTTEAIVEGTPDSVDPSVLDVEEGLPSPPLDEGAFFATQNIELSQFFDEMDDDGNPQSSREFDKNQGGGRKPITVKKDVISKPKEPLPKERMVISDNNRDHQMKKDAVPKPFKASNTQSGPGRPLKHDGLQNVGNDANAQQKLDKPNNLKRPSPQAEKVRCPNEDSVQLKLEASKRKLQERYQQAEDVKRQRTIQVMDLHDLPKPGLGHQNAQRKFGNHNRPWANGRR</sequence>
<proteinExistence type="predicted"/>
<accession>A0AAD3XXP1</accession>
<dbReference type="SMART" id="SM00509">
    <property type="entry name" value="TFS2N"/>
    <property type="match status" value="1"/>
</dbReference>
<keyword evidence="4" id="KW-0175">Coiled coil</keyword>
<dbReference type="PANTHER" id="PTHR46554:SF2">
    <property type="entry name" value="TFIIS N-TERMINAL DOMAIN-CONTAINING PROTEIN"/>
    <property type="match status" value="1"/>
</dbReference>
<dbReference type="CDD" id="cd00183">
    <property type="entry name" value="TFIIS_I"/>
    <property type="match status" value="1"/>
</dbReference>
<comment type="caution">
    <text evidence="7">The sequence shown here is derived from an EMBL/GenBank/DDBJ whole genome shotgun (WGS) entry which is preliminary data.</text>
</comment>
<dbReference type="EMBL" id="BSYO01000021">
    <property type="protein sequence ID" value="GMH20219.1"/>
    <property type="molecule type" value="Genomic_DNA"/>
</dbReference>
<dbReference type="InterPro" id="IPR017923">
    <property type="entry name" value="TFIIS_N"/>
</dbReference>
<dbReference type="SUPFAM" id="SSF47676">
    <property type="entry name" value="Conserved domain common to transcription factors TFIIS, elongin A, CRSP70"/>
    <property type="match status" value="1"/>
</dbReference>
<reference evidence="7" key="1">
    <citation type="submission" date="2023-05" db="EMBL/GenBank/DDBJ databases">
        <title>Nepenthes gracilis genome sequencing.</title>
        <authorList>
            <person name="Fukushima K."/>
        </authorList>
    </citation>
    <scope>NUCLEOTIDE SEQUENCE</scope>
    <source>
        <strain evidence="7">SING2019-196</strain>
    </source>
</reference>
<feature type="region of interest" description="Disordered" evidence="5">
    <location>
        <begin position="264"/>
        <end position="383"/>
    </location>
</feature>
<protein>
    <recommendedName>
        <fullName evidence="6">TFIIS N-terminal domain-containing protein</fullName>
    </recommendedName>
</protein>
<dbReference type="PANTHER" id="PTHR46554">
    <property type="entry name" value="MEDIATOR OF RNA POLYMERASE II TRANSCRIPTION SUBUNIT 26A-RELATED"/>
    <property type="match status" value="1"/>
</dbReference>
<dbReference type="Pfam" id="PF08711">
    <property type="entry name" value="Med26"/>
    <property type="match status" value="1"/>
</dbReference>
<evidence type="ECO:0000256" key="2">
    <source>
        <dbReference type="ARBA" id="ARBA00023242"/>
    </source>
</evidence>
<feature type="region of interest" description="Disordered" evidence="5">
    <location>
        <begin position="417"/>
        <end position="444"/>
    </location>
</feature>
<dbReference type="InterPro" id="IPR003617">
    <property type="entry name" value="TFIIS/CRSP70_N_sub"/>
</dbReference>
<feature type="region of interest" description="Disordered" evidence="5">
    <location>
        <begin position="227"/>
        <end position="248"/>
    </location>
</feature>
<evidence type="ECO:0000259" key="6">
    <source>
        <dbReference type="PROSITE" id="PS51319"/>
    </source>
</evidence>
<comment type="subcellular location">
    <subcellularLocation>
        <location evidence="1 3">Nucleus</location>
    </subcellularLocation>
</comment>
<evidence type="ECO:0000256" key="4">
    <source>
        <dbReference type="SAM" id="Coils"/>
    </source>
</evidence>
<dbReference type="GO" id="GO:0005634">
    <property type="term" value="C:nucleus"/>
    <property type="evidence" value="ECO:0007669"/>
    <property type="project" value="UniProtKB-SubCell"/>
</dbReference>
<gene>
    <name evidence="7" type="ORF">Nepgr_022060</name>
</gene>